<keyword evidence="4" id="KW-1185">Reference proteome</keyword>
<evidence type="ECO:0000313" key="1">
    <source>
        <dbReference type="EMBL" id="PCD00500.1"/>
    </source>
</evidence>
<dbReference type="EMBL" id="CP033116">
    <property type="protein sequence ID" value="QFY55203.1"/>
    <property type="molecule type" value="Genomic_DNA"/>
</dbReference>
<gene>
    <name evidence="1" type="ORF">CO192_04740</name>
    <name evidence="2" type="ORF">EAO82_01705</name>
</gene>
<dbReference type="EMBL" id="NWMT01000063">
    <property type="protein sequence ID" value="PCD00500.1"/>
    <property type="molecule type" value="Genomic_DNA"/>
</dbReference>
<evidence type="ECO:0000313" key="3">
    <source>
        <dbReference type="Proteomes" id="UP000243750"/>
    </source>
</evidence>
<dbReference type="InterPro" id="IPR008727">
    <property type="entry name" value="PAAR_motif"/>
</dbReference>
<proteinExistence type="predicted"/>
<accession>A0AA91U4R3</accession>
<dbReference type="Proteomes" id="UP000344571">
    <property type="component" value="Chromosome"/>
</dbReference>
<dbReference type="Proteomes" id="UP000243750">
    <property type="component" value="Unassembled WGS sequence"/>
</dbReference>
<reference evidence="2 4" key="2">
    <citation type="submission" date="2018-10" db="EMBL/GenBank/DDBJ databases">
        <title>Complete genome sequence of Pseudomonas pelagia strain Kongs-67.</title>
        <authorList>
            <person name="Sinha R.K."/>
            <person name="Krishnan K."/>
        </authorList>
    </citation>
    <scope>NUCLEOTIDE SEQUENCE [LARGE SCALE GENOMIC DNA]</scope>
    <source>
        <strain evidence="2 4">Kongs-67</strain>
    </source>
</reference>
<dbReference type="Gene3D" id="2.60.200.60">
    <property type="match status" value="1"/>
</dbReference>
<protein>
    <submittedName>
        <fullName evidence="2">PAAR domain-containing protein</fullName>
    </submittedName>
</protein>
<evidence type="ECO:0000313" key="4">
    <source>
        <dbReference type="Proteomes" id="UP000344571"/>
    </source>
</evidence>
<organism evidence="1 3">
    <name type="scientific">Halopseudomonas pelagia</name>
    <dbReference type="NCBI Taxonomy" id="553151"/>
    <lineage>
        <taxon>Bacteria</taxon>
        <taxon>Pseudomonadati</taxon>
        <taxon>Pseudomonadota</taxon>
        <taxon>Gammaproteobacteria</taxon>
        <taxon>Pseudomonadales</taxon>
        <taxon>Pseudomonadaceae</taxon>
        <taxon>Halopseudomonas</taxon>
    </lineage>
</organism>
<sequence>MLSIGIGSKTSTGGSVIEGNSGILFDGLVASSVGHKATCPACKKGVGEIVAVGARTTILPAGPAARAGDYVACGCPPGANKLIAKGTVNVGAEAGNGVARVDSSLAAAAKRSLLTGSFDANQPIAKGQDTNIMHVEASDVFFAVGDSSENPDSRDVLLNYQLDAQEFNLRQVAFLPAEGVGVNGTFFIKGSLSLSGRELFISAMGFTAADHMGTVHFQAAAKVLIDGRQILSTPLVVDRNEAGLWPNDQYVPIGSAVLTLPAPELGNVVQVVISGGYIYSAPEGSAVPIPPTGAVTIPLPIVKAK</sequence>
<dbReference type="AlphaFoldDB" id="A0AA91U4R3"/>
<dbReference type="Pfam" id="PF05488">
    <property type="entry name" value="PAAR_motif"/>
    <property type="match status" value="1"/>
</dbReference>
<evidence type="ECO:0000313" key="2">
    <source>
        <dbReference type="EMBL" id="QFY55203.1"/>
    </source>
</evidence>
<reference evidence="1 3" key="1">
    <citation type="submission" date="2017-09" db="EMBL/GenBank/DDBJ databases">
        <title>Bacterial and phytoplankton interrelationship in Kongsfjorden, an Arctic fjord.</title>
        <authorList>
            <person name="Sinha R."/>
            <person name="Krishnan K."/>
        </authorList>
    </citation>
    <scope>NUCLEOTIDE SEQUENCE [LARGE SCALE GENOMIC DNA]</scope>
    <source>
        <strain evidence="1 3">58</strain>
    </source>
</reference>
<name>A0AA91U4R3_9GAMM</name>
<dbReference type="RefSeq" id="WP_096345454.1">
    <property type="nucleotide sequence ID" value="NZ_CP033116.1"/>
</dbReference>
<dbReference type="CDD" id="cd14744">
    <property type="entry name" value="PAAR_CT_2"/>
    <property type="match status" value="1"/>
</dbReference>